<name>A0A1W2C9V4_9FIRM</name>
<evidence type="ECO:0000259" key="1">
    <source>
        <dbReference type="PROSITE" id="PS50995"/>
    </source>
</evidence>
<dbReference type="GO" id="GO:0003700">
    <property type="term" value="F:DNA-binding transcription factor activity"/>
    <property type="evidence" value="ECO:0007669"/>
    <property type="project" value="InterPro"/>
</dbReference>
<dbReference type="OrthoDB" id="165131at2"/>
<protein>
    <submittedName>
        <fullName evidence="2">DNA-binding transcriptional regulator, MarR family</fullName>
    </submittedName>
</protein>
<evidence type="ECO:0000313" key="3">
    <source>
        <dbReference type="Proteomes" id="UP000192790"/>
    </source>
</evidence>
<dbReference type="InterPro" id="IPR036390">
    <property type="entry name" value="WH_DNA-bd_sf"/>
</dbReference>
<proteinExistence type="predicted"/>
<organism evidence="2 3">
    <name type="scientific">Papillibacter cinnamivorans DSM 12816</name>
    <dbReference type="NCBI Taxonomy" id="1122930"/>
    <lineage>
        <taxon>Bacteria</taxon>
        <taxon>Bacillati</taxon>
        <taxon>Bacillota</taxon>
        <taxon>Clostridia</taxon>
        <taxon>Eubacteriales</taxon>
        <taxon>Oscillospiraceae</taxon>
        <taxon>Papillibacter</taxon>
    </lineage>
</organism>
<dbReference type="GO" id="GO:0003677">
    <property type="term" value="F:DNA binding"/>
    <property type="evidence" value="ECO:0007669"/>
    <property type="project" value="UniProtKB-KW"/>
</dbReference>
<dbReference type="InterPro" id="IPR039422">
    <property type="entry name" value="MarR/SlyA-like"/>
</dbReference>
<sequence length="144" mass="15985">MEQKKEKRSSVCNCVNLRRAAHTVTAAYDRALVPSGVKISQFSILKYIRGMAPVSVSDLARALRLDRTTLVRNLKPLEAAGLVKDSAPTGERSRRLELTDRGTQTLAQANDLWMGAQKSLEEYLGAEELNTLRGLLLKLETMDN</sequence>
<dbReference type="Gene3D" id="1.10.10.10">
    <property type="entry name" value="Winged helix-like DNA-binding domain superfamily/Winged helix DNA-binding domain"/>
    <property type="match status" value="1"/>
</dbReference>
<dbReference type="AlphaFoldDB" id="A0A1W2C9V4"/>
<dbReference type="RefSeq" id="WP_084235362.1">
    <property type="nucleotide sequence ID" value="NZ_FWXW01000008.1"/>
</dbReference>
<dbReference type="EMBL" id="FWXW01000008">
    <property type="protein sequence ID" value="SMC81929.1"/>
    <property type="molecule type" value="Genomic_DNA"/>
</dbReference>
<dbReference type="PANTHER" id="PTHR33164">
    <property type="entry name" value="TRANSCRIPTIONAL REGULATOR, MARR FAMILY"/>
    <property type="match status" value="1"/>
</dbReference>
<dbReference type="PRINTS" id="PR00598">
    <property type="entry name" value="HTHMARR"/>
</dbReference>
<dbReference type="PROSITE" id="PS50995">
    <property type="entry name" value="HTH_MARR_2"/>
    <property type="match status" value="1"/>
</dbReference>
<dbReference type="Pfam" id="PF12802">
    <property type="entry name" value="MarR_2"/>
    <property type="match status" value="1"/>
</dbReference>
<dbReference type="STRING" id="1122930.SAMN02745168_2672"/>
<evidence type="ECO:0000313" key="2">
    <source>
        <dbReference type="EMBL" id="SMC81929.1"/>
    </source>
</evidence>
<feature type="domain" description="HTH marR-type" evidence="1">
    <location>
        <begin position="1"/>
        <end position="141"/>
    </location>
</feature>
<gene>
    <name evidence="2" type="ORF">SAMN02745168_2672</name>
</gene>
<dbReference type="InterPro" id="IPR000835">
    <property type="entry name" value="HTH_MarR-typ"/>
</dbReference>
<dbReference type="SMART" id="SM00347">
    <property type="entry name" value="HTH_MARR"/>
    <property type="match status" value="1"/>
</dbReference>
<dbReference type="Proteomes" id="UP000192790">
    <property type="component" value="Unassembled WGS sequence"/>
</dbReference>
<dbReference type="GO" id="GO:0006950">
    <property type="term" value="P:response to stress"/>
    <property type="evidence" value="ECO:0007669"/>
    <property type="project" value="TreeGrafter"/>
</dbReference>
<dbReference type="InterPro" id="IPR036388">
    <property type="entry name" value="WH-like_DNA-bd_sf"/>
</dbReference>
<keyword evidence="2" id="KW-0238">DNA-binding</keyword>
<dbReference type="SUPFAM" id="SSF46785">
    <property type="entry name" value="Winged helix' DNA-binding domain"/>
    <property type="match status" value="1"/>
</dbReference>
<keyword evidence="3" id="KW-1185">Reference proteome</keyword>
<reference evidence="2 3" key="1">
    <citation type="submission" date="2017-04" db="EMBL/GenBank/DDBJ databases">
        <authorList>
            <person name="Afonso C.L."/>
            <person name="Miller P.J."/>
            <person name="Scott M.A."/>
            <person name="Spackman E."/>
            <person name="Goraichik I."/>
            <person name="Dimitrov K.M."/>
            <person name="Suarez D.L."/>
            <person name="Swayne D.E."/>
        </authorList>
    </citation>
    <scope>NUCLEOTIDE SEQUENCE [LARGE SCALE GENOMIC DNA]</scope>
    <source>
        <strain evidence="2 3">DSM 12816</strain>
    </source>
</reference>
<dbReference type="PANTHER" id="PTHR33164:SF105">
    <property type="entry name" value="TRANSCRIPTIONAL REPRESSOR PROTEIN-RELATED"/>
    <property type="match status" value="1"/>
</dbReference>
<accession>A0A1W2C9V4</accession>